<feature type="transmembrane region" description="Helical" evidence="5">
    <location>
        <begin position="242"/>
        <end position="264"/>
    </location>
</feature>
<feature type="transmembrane region" description="Helical" evidence="5">
    <location>
        <begin position="284"/>
        <end position="313"/>
    </location>
</feature>
<comment type="caution">
    <text evidence="7">The sequence shown here is derived from an EMBL/GenBank/DDBJ whole genome shotgun (WGS) entry which is preliminary data.</text>
</comment>
<dbReference type="EMBL" id="JAMGSI010000002">
    <property type="protein sequence ID" value="MCL6657467.1"/>
    <property type="molecule type" value="Genomic_DNA"/>
</dbReference>
<dbReference type="SUPFAM" id="SSF161098">
    <property type="entry name" value="MetI-like"/>
    <property type="match status" value="2"/>
</dbReference>
<comment type="subcellular location">
    <subcellularLocation>
        <location evidence="1 5">Cell membrane</location>
        <topology evidence="1 5">Multi-pass membrane protein</topology>
    </subcellularLocation>
</comment>
<keyword evidence="3 5" id="KW-1133">Transmembrane helix</keyword>
<dbReference type="GeneID" id="84024019"/>
<organism evidence="7 8">
    <name type="scientific">Akkermansia massiliensis</name>
    <dbReference type="NCBI Taxonomy" id="2927224"/>
    <lineage>
        <taxon>Bacteria</taxon>
        <taxon>Pseudomonadati</taxon>
        <taxon>Verrucomicrobiota</taxon>
        <taxon>Verrucomicrobiia</taxon>
        <taxon>Verrucomicrobiales</taxon>
        <taxon>Akkermansiaceae</taxon>
        <taxon>Akkermansia</taxon>
    </lineage>
</organism>
<gene>
    <name evidence="7" type="ORF">M8N44_09100</name>
</gene>
<feature type="transmembrane region" description="Helical" evidence="5">
    <location>
        <begin position="344"/>
        <end position="364"/>
    </location>
</feature>
<evidence type="ECO:0000256" key="3">
    <source>
        <dbReference type="ARBA" id="ARBA00022989"/>
    </source>
</evidence>
<feature type="transmembrane region" description="Helical" evidence="5">
    <location>
        <begin position="63"/>
        <end position="84"/>
    </location>
</feature>
<dbReference type="InterPro" id="IPR000515">
    <property type="entry name" value="MetI-like"/>
</dbReference>
<proteinExistence type="inferred from homology"/>
<dbReference type="Gene3D" id="1.10.3720.10">
    <property type="entry name" value="MetI-like"/>
    <property type="match status" value="2"/>
</dbReference>
<evidence type="ECO:0000256" key="1">
    <source>
        <dbReference type="ARBA" id="ARBA00004651"/>
    </source>
</evidence>
<dbReference type="PANTHER" id="PTHR43496">
    <property type="entry name" value="PROTEIN LPLB"/>
    <property type="match status" value="1"/>
</dbReference>
<evidence type="ECO:0000313" key="8">
    <source>
        <dbReference type="Proteomes" id="UP001202031"/>
    </source>
</evidence>
<dbReference type="Pfam" id="PF00528">
    <property type="entry name" value="BPD_transp_1"/>
    <property type="match status" value="2"/>
</dbReference>
<reference evidence="7 8" key="1">
    <citation type="submission" date="2022-03" db="EMBL/GenBank/DDBJ databases">
        <title>Taxonomic description of new species and reclassification of some bacterial strains.</title>
        <authorList>
            <person name="Ndongo S."/>
        </authorList>
    </citation>
    <scope>NUCLEOTIDE SEQUENCE [LARGE SCALE GENOMIC DNA]</scope>
    <source>
        <strain evidence="7 8">Marseille-P6666</strain>
    </source>
</reference>
<evidence type="ECO:0000256" key="5">
    <source>
        <dbReference type="RuleBase" id="RU363032"/>
    </source>
</evidence>
<feature type="transmembrane region" description="Helical" evidence="5">
    <location>
        <begin position="138"/>
        <end position="159"/>
    </location>
</feature>
<keyword evidence="4 5" id="KW-0472">Membrane</keyword>
<protein>
    <submittedName>
        <fullName evidence="7">ABC transporter permease subunit</fullName>
    </submittedName>
</protein>
<feature type="transmembrane region" description="Helical" evidence="5">
    <location>
        <begin position="96"/>
        <end position="118"/>
    </location>
</feature>
<feature type="transmembrane region" description="Helical" evidence="5">
    <location>
        <begin position="212"/>
        <end position="230"/>
    </location>
</feature>
<feature type="domain" description="ABC transmembrane type-1" evidence="6">
    <location>
        <begin position="59"/>
        <end position="261"/>
    </location>
</feature>
<sequence length="541" mass="58765">MHKTQIEIRGVFWAVALVFSVFLVLPMALLLGKSFLVGGESGLGNYTAMLASPAFLESFRNSFLISGISAALTTALAFFLAYAVNNTGLPPLFRKFIAGMTVAPMFLPTITYGFVIIYSFGREGLLTRLLGFQVLDIYGFQGMLLGYTIYTLPVAFLLINNTFKYVDKNFVIVSKVMGDGPVRTFLGTAVRPLVGTLGAALIQSFTLSFTDFGIPASIGGSFDVVAIHLYNEMLGAIPNFGGGAAVAVSMLLPSIISILLINYLERYNFRYNRICRQDIVKSRLRDAVCGAGSLAVIGTIAAVFAVMFVVPFVRNWPYEVEFSLERFMRILSSRGLLSIYGNSLWVALLTALLGTLLSYGAALASARSGLGRVARGAIDGIAVVTNTIPGMVLGLAFLFAFTGTSLQNTFLILVLCNVVHFFTTPYLMGKSSLEKMNKGWEATAALMGDSWLKTLCRVVVPNSLGTVLEMFSYYFINSMITISAVIFLVGARTAVLTTKIKELQHYAQFDSIFVMSLLILATNILVRVILGGIVARCTKKQ</sequence>
<feature type="transmembrane region" description="Helical" evidence="5">
    <location>
        <begin position="511"/>
        <end position="535"/>
    </location>
</feature>
<evidence type="ECO:0000313" key="7">
    <source>
        <dbReference type="EMBL" id="MCL6657467.1"/>
    </source>
</evidence>
<keyword evidence="2 5" id="KW-0812">Transmembrane</keyword>
<feature type="transmembrane region" description="Helical" evidence="5">
    <location>
        <begin position="12"/>
        <end position="31"/>
    </location>
</feature>
<dbReference type="PROSITE" id="PS50928">
    <property type="entry name" value="ABC_TM1"/>
    <property type="match status" value="2"/>
</dbReference>
<evidence type="ECO:0000259" key="6">
    <source>
        <dbReference type="PROSITE" id="PS50928"/>
    </source>
</evidence>
<dbReference type="InterPro" id="IPR035906">
    <property type="entry name" value="MetI-like_sf"/>
</dbReference>
<keyword evidence="8" id="KW-1185">Reference proteome</keyword>
<evidence type="ECO:0000256" key="2">
    <source>
        <dbReference type="ARBA" id="ARBA00022692"/>
    </source>
</evidence>
<feature type="domain" description="ABC transmembrane type-1" evidence="6">
    <location>
        <begin position="340"/>
        <end position="530"/>
    </location>
</feature>
<accession>A0ABT0R964</accession>
<dbReference type="Proteomes" id="UP001202031">
    <property type="component" value="Unassembled WGS sequence"/>
</dbReference>
<name>A0ABT0R964_9BACT</name>
<feature type="transmembrane region" description="Helical" evidence="5">
    <location>
        <begin position="376"/>
        <end position="403"/>
    </location>
</feature>
<evidence type="ECO:0000256" key="4">
    <source>
        <dbReference type="ARBA" id="ARBA00023136"/>
    </source>
</evidence>
<comment type="similarity">
    <text evidence="5">Belongs to the binding-protein-dependent transport system permease family.</text>
</comment>
<dbReference type="PANTHER" id="PTHR43496:SF1">
    <property type="entry name" value="POLYGALACTURONAN_RHAMNOGALACTURONAN TRANSPORT SYSTEM PERMEASE PROTEIN YTEP"/>
    <property type="match status" value="1"/>
</dbReference>
<dbReference type="CDD" id="cd06261">
    <property type="entry name" value="TM_PBP2"/>
    <property type="match status" value="1"/>
</dbReference>
<feature type="transmembrane region" description="Helical" evidence="5">
    <location>
        <begin position="471"/>
        <end position="491"/>
    </location>
</feature>
<dbReference type="RefSeq" id="WP_102728617.1">
    <property type="nucleotide sequence ID" value="NZ_CP072027.1"/>
</dbReference>
<keyword evidence="5" id="KW-0813">Transport</keyword>
<feature type="transmembrane region" description="Helical" evidence="5">
    <location>
        <begin position="409"/>
        <end position="428"/>
    </location>
</feature>